<evidence type="ECO:0000256" key="1">
    <source>
        <dbReference type="SAM" id="Phobius"/>
    </source>
</evidence>
<dbReference type="EMBL" id="QXJK01000002">
    <property type="protein sequence ID" value="RIX36152.1"/>
    <property type="molecule type" value="Genomic_DNA"/>
</dbReference>
<organism evidence="2 3">
    <name type="scientific">Corynebacterium falsenii</name>
    <dbReference type="NCBI Taxonomy" id="108486"/>
    <lineage>
        <taxon>Bacteria</taxon>
        <taxon>Bacillati</taxon>
        <taxon>Actinomycetota</taxon>
        <taxon>Actinomycetes</taxon>
        <taxon>Mycobacteriales</taxon>
        <taxon>Corynebacteriaceae</taxon>
        <taxon>Corynebacterium</taxon>
    </lineage>
</organism>
<evidence type="ECO:0000313" key="3">
    <source>
        <dbReference type="Proteomes" id="UP000285278"/>
    </source>
</evidence>
<evidence type="ECO:0000313" key="2">
    <source>
        <dbReference type="EMBL" id="RIX36152.1"/>
    </source>
</evidence>
<accession>A0A418Q8U9</accession>
<protein>
    <submittedName>
        <fullName evidence="2">Uncharacterized protein</fullName>
    </submittedName>
</protein>
<sequence length="68" mass="7909">MQEVLLIFAEVALGLLPIMLLAVWFWKRKRGKAKFDMQFFDGWVGGTPPTQVAKRESTTFRDQFESDE</sequence>
<gene>
    <name evidence="2" type="ORF">D3M95_02345</name>
</gene>
<feature type="transmembrane region" description="Helical" evidence="1">
    <location>
        <begin position="6"/>
        <end position="26"/>
    </location>
</feature>
<proteinExistence type="predicted"/>
<comment type="caution">
    <text evidence="2">The sequence shown here is derived from an EMBL/GenBank/DDBJ whole genome shotgun (WGS) entry which is preliminary data.</text>
</comment>
<dbReference type="Proteomes" id="UP000285278">
    <property type="component" value="Unassembled WGS sequence"/>
</dbReference>
<dbReference type="AlphaFoldDB" id="A0A418Q8U9"/>
<reference evidence="2 3" key="1">
    <citation type="submission" date="2018-09" db="EMBL/GenBank/DDBJ databases">
        <title>Optimization and identification of Corynebacterium falsenii FN1-14 from fish paste.</title>
        <authorList>
            <person name="Daroonpunt R."/>
            <person name="Tanasupawat S."/>
        </authorList>
    </citation>
    <scope>NUCLEOTIDE SEQUENCE [LARGE SCALE GENOMIC DNA]</scope>
    <source>
        <strain evidence="2 3">FN1-14</strain>
    </source>
</reference>
<keyword evidence="1" id="KW-0472">Membrane</keyword>
<keyword evidence="1" id="KW-0812">Transmembrane</keyword>
<name>A0A418Q8U9_9CORY</name>
<keyword evidence="3" id="KW-1185">Reference proteome</keyword>
<keyword evidence="1" id="KW-1133">Transmembrane helix</keyword>